<accession>A0AAV4SFU8</accession>
<keyword evidence="2" id="KW-1185">Reference proteome</keyword>
<comment type="caution">
    <text evidence="1">The sequence shown here is derived from an EMBL/GenBank/DDBJ whole genome shotgun (WGS) entry which is preliminary data.</text>
</comment>
<dbReference type="Proteomes" id="UP001054945">
    <property type="component" value="Unassembled WGS sequence"/>
</dbReference>
<name>A0AAV4SFU8_CAEEX</name>
<dbReference type="AlphaFoldDB" id="A0AAV4SFU8"/>
<proteinExistence type="predicted"/>
<evidence type="ECO:0000313" key="2">
    <source>
        <dbReference type="Proteomes" id="UP001054945"/>
    </source>
</evidence>
<evidence type="ECO:0000313" key="1">
    <source>
        <dbReference type="EMBL" id="GIY31869.1"/>
    </source>
</evidence>
<protein>
    <submittedName>
        <fullName evidence="1">Uncharacterized protein</fullName>
    </submittedName>
</protein>
<reference evidence="1 2" key="1">
    <citation type="submission" date="2021-06" db="EMBL/GenBank/DDBJ databases">
        <title>Caerostris extrusa draft genome.</title>
        <authorList>
            <person name="Kono N."/>
            <person name="Arakawa K."/>
        </authorList>
    </citation>
    <scope>NUCLEOTIDE SEQUENCE [LARGE SCALE GENOMIC DNA]</scope>
</reference>
<gene>
    <name evidence="1" type="ORF">CEXT_91221</name>
</gene>
<organism evidence="1 2">
    <name type="scientific">Caerostris extrusa</name>
    <name type="common">Bark spider</name>
    <name type="synonym">Caerostris bankana</name>
    <dbReference type="NCBI Taxonomy" id="172846"/>
    <lineage>
        <taxon>Eukaryota</taxon>
        <taxon>Metazoa</taxon>
        <taxon>Ecdysozoa</taxon>
        <taxon>Arthropoda</taxon>
        <taxon>Chelicerata</taxon>
        <taxon>Arachnida</taxon>
        <taxon>Araneae</taxon>
        <taxon>Araneomorphae</taxon>
        <taxon>Entelegynae</taxon>
        <taxon>Araneoidea</taxon>
        <taxon>Araneidae</taxon>
        <taxon>Caerostris</taxon>
    </lineage>
</organism>
<dbReference type="EMBL" id="BPLR01009428">
    <property type="protein sequence ID" value="GIY31869.1"/>
    <property type="molecule type" value="Genomic_DNA"/>
</dbReference>
<sequence length="126" mass="13749">MLPVWQKLLLALPHGLGGVPLLARNVILLNGLQPLGAIAATDSIYVITHSRNAQSRSTTVHLGKYVPLVEFDVVHFHGIQVGRAIETTSHIDAAFQMARAGIAFSSTWMLCMSTGKREDYYMACIS</sequence>